<name>A0ABV3QPT6_9GAMM</name>
<accession>A0ABV3QPT6</accession>
<dbReference type="InterPro" id="IPR036188">
    <property type="entry name" value="FAD/NAD-bd_sf"/>
</dbReference>
<dbReference type="EC" id="1.14.19.-" evidence="1"/>
<dbReference type="GO" id="GO:0016491">
    <property type="term" value="F:oxidoreductase activity"/>
    <property type="evidence" value="ECO:0007669"/>
    <property type="project" value="UniProtKB-KW"/>
</dbReference>
<evidence type="ECO:0000313" key="1">
    <source>
        <dbReference type="EMBL" id="MEW9624595.1"/>
    </source>
</evidence>
<proteinExistence type="predicted"/>
<sequence length="540" mass="59752">MADVATVFNENITPYAPGPRTDAEPPVKHVVVVGGGTAGWMTALLLANSDYGPRLQVTVLESPQVGIIGVGEGSTPWLRGFFDGLGIEESEWMPACNATYKNGIRFDGWSTRPGYASYFHPFASMLDNMTMTQFLDNVHRRLEGEDVEAHPDRYFIANRLASKGLGPRPRHDFPFDVWYAYHFDSTLLGAFLGRKAVERGVRHLTRHVHDVRLDERGDIAALQLDGGEALEADFFVDCTGFASLLIGKALKTPYVSFADNLFNDAAVAMPSPADGYGGRPLMGETVSTALRHGWIWKIPLAHRQGNGYVYSTAHCSPDEAETEMRTHLGLLDDPTPARHLRMRVGRVAKHWNRNCVAIGLAQGFIEPLEATALLFVQRTASMLVKALEQGDLGERAQDAFNDAINDRFEGTRDYVVTHYKTNTRTDTDYWRANAANIRLSQPLQHLLRTWLSSRPIAGGLQQGIYGRGYPAMSWYCLLAGVGLFPDLQPTGAAAPAKLRHNLAAIDNLLERSAANFPEHRALLANIPPRPTEASLQLYLW</sequence>
<dbReference type="RefSeq" id="WP_367844903.1">
    <property type="nucleotide sequence ID" value="NZ_JBFOHL010000008.1"/>
</dbReference>
<dbReference type="Pfam" id="PF04820">
    <property type="entry name" value="Trp_halogenase"/>
    <property type="match status" value="1"/>
</dbReference>
<dbReference type="Gene3D" id="3.50.50.60">
    <property type="entry name" value="FAD/NAD(P)-binding domain"/>
    <property type="match status" value="1"/>
</dbReference>
<protein>
    <submittedName>
        <fullName evidence="1">Tryptophan halogenase family protein</fullName>
        <ecNumber evidence="1">1.14.19.-</ecNumber>
    </submittedName>
</protein>
<dbReference type="Proteomes" id="UP001556170">
    <property type="component" value="Unassembled WGS sequence"/>
</dbReference>
<dbReference type="InterPro" id="IPR006905">
    <property type="entry name" value="Flavin_halogenase"/>
</dbReference>
<dbReference type="PANTHER" id="PTHR43747:SF4">
    <property type="entry name" value="FLAVIN-DEPENDENT TRYPTOPHAN HALOGENASE"/>
    <property type="match status" value="1"/>
</dbReference>
<reference evidence="1 2" key="1">
    <citation type="submission" date="2024-06" db="EMBL/GenBank/DDBJ databases">
        <authorList>
            <person name="Woo H."/>
        </authorList>
    </citation>
    <scope>NUCLEOTIDE SEQUENCE [LARGE SCALE GENOMIC DNA]</scope>
    <source>
        <strain evidence="1 2">S2-g</strain>
    </source>
</reference>
<keyword evidence="2" id="KW-1185">Reference proteome</keyword>
<dbReference type="InterPro" id="IPR050816">
    <property type="entry name" value="Flavin-dep_Halogenase_NPB"/>
</dbReference>
<keyword evidence="1" id="KW-0560">Oxidoreductase</keyword>
<comment type="caution">
    <text evidence="1">The sequence shown here is derived from an EMBL/GenBank/DDBJ whole genome shotgun (WGS) entry which is preliminary data.</text>
</comment>
<dbReference type="PIRSF" id="PIRSF011396">
    <property type="entry name" value="Trp_halogenase"/>
    <property type="match status" value="1"/>
</dbReference>
<organism evidence="1 2">
    <name type="scientific">Rhodanobacter geophilus</name>
    <dbReference type="NCBI Taxonomy" id="3162488"/>
    <lineage>
        <taxon>Bacteria</taxon>
        <taxon>Pseudomonadati</taxon>
        <taxon>Pseudomonadota</taxon>
        <taxon>Gammaproteobacteria</taxon>
        <taxon>Lysobacterales</taxon>
        <taxon>Rhodanobacteraceae</taxon>
        <taxon>Rhodanobacter</taxon>
    </lineage>
</organism>
<gene>
    <name evidence="1" type="ORF">ABQJ56_10155</name>
</gene>
<evidence type="ECO:0000313" key="2">
    <source>
        <dbReference type="Proteomes" id="UP001556170"/>
    </source>
</evidence>
<dbReference type="PANTHER" id="PTHR43747">
    <property type="entry name" value="FAD-BINDING PROTEIN"/>
    <property type="match status" value="1"/>
</dbReference>
<dbReference type="InterPro" id="IPR033856">
    <property type="entry name" value="Trp_halogen"/>
</dbReference>
<dbReference type="EMBL" id="JBFOHL010000008">
    <property type="protein sequence ID" value="MEW9624595.1"/>
    <property type="molecule type" value="Genomic_DNA"/>
</dbReference>
<dbReference type="SUPFAM" id="SSF51905">
    <property type="entry name" value="FAD/NAD(P)-binding domain"/>
    <property type="match status" value="1"/>
</dbReference>